<feature type="non-terminal residue" evidence="7">
    <location>
        <position position="322"/>
    </location>
</feature>
<dbReference type="PRINTS" id="PR00722">
    <property type="entry name" value="CHYMOTRYPSIN"/>
</dbReference>
<dbReference type="AlphaFoldDB" id="A0AAV2PGQ4"/>
<evidence type="ECO:0000256" key="5">
    <source>
        <dbReference type="SAM" id="SignalP"/>
    </source>
</evidence>
<keyword evidence="3" id="KW-0720">Serine protease</keyword>
<keyword evidence="8" id="KW-1185">Reference proteome</keyword>
<dbReference type="InterPro" id="IPR001254">
    <property type="entry name" value="Trypsin_dom"/>
</dbReference>
<dbReference type="InterPro" id="IPR001314">
    <property type="entry name" value="Peptidase_S1A"/>
</dbReference>
<keyword evidence="1" id="KW-1015">Disulfide bond</keyword>
<feature type="signal peptide" evidence="5">
    <location>
        <begin position="1"/>
        <end position="19"/>
    </location>
</feature>
<dbReference type="GO" id="GO:0006508">
    <property type="term" value="P:proteolysis"/>
    <property type="evidence" value="ECO:0007669"/>
    <property type="project" value="UniProtKB-KW"/>
</dbReference>
<evidence type="ECO:0000313" key="8">
    <source>
        <dbReference type="Proteomes" id="UP001497623"/>
    </source>
</evidence>
<dbReference type="Proteomes" id="UP001497623">
    <property type="component" value="Unassembled WGS sequence"/>
</dbReference>
<feature type="chain" id="PRO_5043494944" description="Peptidase S1 domain-containing protein" evidence="5">
    <location>
        <begin position="20"/>
        <end position="322"/>
    </location>
</feature>
<evidence type="ECO:0000256" key="1">
    <source>
        <dbReference type="ARBA" id="ARBA00023157"/>
    </source>
</evidence>
<accession>A0AAV2PGQ4</accession>
<dbReference type="InterPro" id="IPR043504">
    <property type="entry name" value="Peptidase_S1_PA_chymotrypsin"/>
</dbReference>
<feature type="domain" description="Peptidase S1" evidence="6">
    <location>
        <begin position="69"/>
        <end position="307"/>
    </location>
</feature>
<keyword evidence="3" id="KW-0645">Protease</keyword>
<dbReference type="SUPFAM" id="SSF50494">
    <property type="entry name" value="Trypsin-like serine proteases"/>
    <property type="match status" value="1"/>
</dbReference>
<dbReference type="PROSITE" id="PS50240">
    <property type="entry name" value="TRYPSIN_DOM"/>
    <property type="match status" value="1"/>
</dbReference>
<dbReference type="Pfam" id="PF00089">
    <property type="entry name" value="Trypsin"/>
    <property type="match status" value="1"/>
</dbReference>
<dbReference type="PROSITE" id="PS00135">
    <property type="entry name" value="TRYPSIN_SER"/>
    <property type="match status" value="1"/>
</dbReference>
<evidence type="ECO:0000313" key="7">
    <source>
        <dbReference type="EMBL" id="CAL4058853.1"/>
    </source>
</evidence>
<evidence type="ECO:0000256" key="2">
    <source>
        <dbReference type="ARBA" id="ARBA00024195"/>
    </source>
</evidence>
<dbReference type="GO" id="GO:0004252">
    <property type="term" value="F:serine-type endopeptidase activity"/>
    <property type="evidence" value="ECO:0007669"/>
    <property type="project" value="InterPro"/>
</dbReference>
<evidence type="ECO:0000256" key="4">
    <source>
        <dbReference type="SAM" id="MobiDB-lite"/>
    </source>
</evidence>
<comment type="similarity">
    <text evidence="2">Belongs to the peptidase S1 family. CLIP subfamily.</text>
</comment>
<gene>
    <name evidence="7" type="ORF">MNOR_LOCUS297</name>
</gene>
<evidence type="ECO:0000256" key="3">
    <source>
        <dbReference type="RuleBase" id="RU363034"/>
    </source>
</evidence>
<feature type="compositionally biased region" description="Polar residues" evidence="4">
    <location>
        <begin position="63"/>
        <end position="74"/>
    </location>
</feature>
<dbReference type="InterPro" id="IPR033116">
    <property type="entry name" value="TRYPSIN_SER"/>
</dbReference>
<comment type="caution">
    <text evidence="7">The sequence shown here is derived from an EMBL/GenBank/DDBJ whole genome shotgun (WGS) entry which is preliminary data.</text>
</comment>
<dbReference type="Gene3D" id="2.40.10.10">
    <property type="entry name" value="Trypsin-like serine proteases"/>
    <property type="match status" value="1"/>
</dbReference>
<feature type="region of interest" description="Disordered" evidence="4">
    <location>
        <begin position="54"/>
        <end position="74"/>
    </location>
</feature>
<evidence type="ECO:0000259" key="6">
    <source>
        <dbReference type="PROSITE" id="PS50240"/>
    </source>
</evidence>
<dbReference type="EMBL" id="CAXKWB010000060">
    <property type="protein sequence ID" value="CAL4058853.1"/>
    <property type="molecule type" value="Genomic_DNA"/>
</dbReference>
<dbReference type="FunFam" id="2.40.10.10:FF:000068">
    <property type="entry name" value="transmembrane protease serine 2"/>
    <property type="match status" value="1"/>
</dbReference>
<dbReference type="InterPro" id="IPR051487">
    <property type="entry name" value="Ser/Thr_Proteases_Immune/Dev"/>
</dbReference>
<reference evidence="7 8" key="1">
    <citation type="submission" date="2024-05" db="EMBL/GenBank/DDBJ databases">
        <authorList>
            <person name="Wallberg A."/>
        </authorList>
    </citation>
    <scope>NUCLEOTIDE SEQUENCE [LARGE SCALE GENOMIC DNA]</scope>
</reference>
<keyword evidence="3" id="KW-0378">Hydrolase</keyword>
<dbReference type="SMART" id="SM00020">
    <property type="entry name" value="Tryp_SPc"/>
    <property type="match status" value="1"/>
</dbReference>
<proteinExistence type="inferred from homology"/>
<dbReference type="InterPro" id="IPR018114">
    <property type="entry name" value="TRYPSIN_HIS"/>
</dbReference>
<protein>
    <recommendedName>
        <fullName evidence="6">Peptidase S1 domain-containing protein</fullName>
    </recommendedName>
</protein>
<dbReference type="PANTHER" id="PTHR24256">
    <property type="entry name" value="TRYPTASE-RELATED"/>
    <property type="match status" value="1"/>
</dbReference>
<sequence>MTLAVQLTLALVVIEVVAAVPQQWPTSSSGLSDAGRECGSFAAVSHLSRASHGVRNTDKYVPPSNNGGMASLHNSATDLRSTTHKCGAVLISDRYLLTAAHCMTGSVRLVSITLGKEDLDENPFPGHDTYQIQEASIHPGYGSGSHAYNDLAILKTDRKVQYNNKIYPFCLPGRNQVFGDYLAVEISGWGQVNQTHTFSTLQTAFVRIIENSRCESQWREHASDLYDTIRKLSYPQGLTNQILCAGRQGVDACDGDSGGPMSYQNSAGLHTVIGIIGKRNTCPEFPITPGFYTNVANYIDWIVATTGLPRSLAPSNAPQSRP</sequence>
<dbReference type="InterPro" id="IPR009003">
    <property type="entry name" value="Peptidase_S1_PA"/>
</dbReference>
<organism evidence="7 8">
    <name type="scientific">Meganyctiphanes norvegica</name>
    <name type="common">Northern krill</name>
    <name type="synonym">Thysanopoda norvegica</name>
    <dbReference type="NCBI Taxonomy" id="48144"/>
    <lineage>
        <taxon>Eukaryota</taxon>
        <taxon>Metazoa</taxon>
        <taxon>Ecdysozoa</taxon>
        <taxon>Arthropoda</taxon>
        <taxon>Crustacea</taxon>
        <taxon>Multicrustacea</taxon>
        <taxon>Malacostraca</taxon>
        <taxon>Eumalacostraca</taxon>
        <taxon>Eucarida</taxon>
        <taxon>Euphausiacea</taxon>
        <taxon>Euphausiidae</taxon>
        <taxon>Meganyctiphanes</taxon>
    </lineage>
</organism>
<name>A0AAV2PGQ4_MEGNR</name>
<dbReference type="CDD" id="cd00190">
    <property type="entry name" value="Tryp_SPc"/>
    <property type="match status" value="1"/>
</dbReference>
<dbReference type="PROSITE" id="PS00134">
    <property type="entry name" value="TRYPSIN_HIS"/>
    <property type="match status" value="1"/>
</dbReference>
<keyword evidence="5" id="KW-0732">Signal</keyword>